<feature type="transmembrane region" description="Helical" evidence="1">
    <location>
        <begin position="221"/>
        <end position="237"/>
    </location>
</feature>
<evidence type="ECO:0008006" key="4">
    <source>
        <dbReference type="Google" id="ProtNLM"/>
    </source>
</evidence>
<comment type="caution">
    <text evidence="2">The sequence shown here is derived from an EMBL/GenBank/DDBJ whole genome shotgun (WGS) entry which is preliminary data.</text>
</comment>
<organism evidence="2 3">
    <name type="scientific">Paraglaciecola chathamensis S18K6</name>
    <dbReference type="NCBI Taxonomy" id="1127672"/>
    <lineage>
        <taxon>Bacteria</taxon>
        <taxon>Pseudomonadati</taxon>
        <taxon>Pseudomonadota</taxon>
        <taxon>Gammaproteobacteria</taxon>
        <taxon>Alteromonadales</taxon>
        <taxon>Alteromonadaceae</taxon>
        <taxon>Paraglaciecola</taxon>
    </lineage>
</organism>
<name>A0AAV3V7S3_9ALTE</name>
<feature type="transmembrane region" description="Helical" evidence="1">
    <location>
        <begin position="403"/>
        <end position="422"/>
    </location>
</feature>
<gene>
    <name evidence="2" type="ORF">GCHA_4603</name>
</gene>
<dbReference type="Gene3D" id="1.10.4160.10">
    <property type="entry name" value="Hydantoin permease"/>
    <property type="match status" value="1"/>
</dbReference>
<keyword evidence="1" id="KW-0812">Transmembrane</keyword>
<protein>
    <recommendedName>
        <fullName evidence="4">Nucleoside transporter</fullName>
    </recommendedName>
</protein>
<reference evidence="2 3" key="1">
    <citation type="journal article" date="2017" name="Antonie Van Leeuwenhoek">
        <title>Rhizobium rhizosphaerae sp. nov., a novel species isolated from rice rhizosphere.</title>
        <authorList>
            <person name="Zhao J.J."/>
            <person name="Zhang J."/>
            <person name="Zhang R.J."/>
            <person name="Zhang C.W."/>
            <person name="Yin H.Q."/>
            <person name="Zhang X.X."/>
        </authorList>
    </citation>
    <scope>NUCLEOTIDE SEQUENCE [LARGE SCALE GENOMIC DNA]</scope>
    <source>
        <strain evidence="2 3">S18K6</strain>
    </source>
</reference>
<keyword evidence="1" id="KW-1133">Transmembrane helix</keyword>
<feature type="transmembrane region" description="Helical" evidence="1">
    <location>
        <begin position="98"/>
        <end position="119"/>
    </location>
</feature>
<dbReference type="PANTHER" id="PTHR30569:SF0">
    <property type="entry name" value="CYTOSINE PERMEASE"/>
    <property type="match status" value="1"/>
</dbReference>
<feature type="transmembrane region" description="Helical" evidence="1">
    <location>
        <begin position="527"/>
        <end position="548"/>
    </location>
</feature>
<dbReference type="AlphaFoldDB" id="A0AAV3V7S3"/>
<feature type="transmembrane region" description="Helical" evidence="1">
    <location>
        <begin position="169"/>
        <end position="190"/>
    </location>
</feature>
<sequence>MSTSDEFETKPISPGKLQPARAFAGSYAGEHVAGTEFVIGALFVSWGVGAGDILIGLLLGNLLAVLTWGLLTAPIATDTRLTLYAYLEKIAGKGTIKIYSVVNGILFSVLAGAMITVSASAVRILLDIPPQVEWFPSDFRFVLVALFVGAVVVFMAVKGFEKLAAFAEVCAPWMILMFIVGALFMLPALIASTPSISNISSFSDFFIMANESIWVKTSNEVGLWHVAAFAWVANLAMHGGMGDMTLLRFARYPKYGFFSALGMFIGHYLAWICAGIMGAGAAIIIHTSITNLDPGAVAYQALGTCGIIAVIIAGWTTSNPTIYRAGLAFSSLNPKWSREKSTVVVGIVTTIIACFPFVFSQLLGFVGIMGLMMAPIGAVIVAEHWLFDKIGLTRYWSKYKGNTTNYAAVITWISALLLSYILESTGSLHLFFLLIPIWIYSTVIYCVLAALLGAKRKYSEAEIEEQNELKRKTLEKTYLQEIQSKRAFEEKVKSALAVKIASIVAIISLCSCLAIGVYAYAEGSSPALHNALFAVTMLYFVCATYAYIARSKPVDVAVNDASNVNTARQ</sequence>
<feature type="transmembrane region" description="Helical" evidence="1">
    <location>
        <begin position="428"/>
        <end position="452"/>
    </location>
</feature>
<dbReference type="EMBL" id="BAEM01000063">
    <property type="protein sequence ID" value="GAC12520.1"/>
    <property type="molecule type" value="Genomic_DNA"/>
</dbReference>
<accession>A0AAV3V7S3</accession>
<proteinExistence type="predicted"/>
<dbReference type="Proteomes" id="UP000006320">
    <property type="component" value="Unassembled WGS sequence"/>
</dbReference>
<evidence type="ECO:0000313" key="2">
    <source>
        <dbReference type="EMBL" id="GAC12520.1"/>
    </source>
</evidence>
<dbReference type="RefSeq" id="WP_007992166.1">
    <property type="nucleotide sequence ID" value="NZ_BAEM01000063.1"/>
</dbReference>
<evidence type="ECO:0000313" key="3">
    <source>
        <dbReference type="Proteomes" id="UP000006320"/>
    </source>
</evidence>
<feature type="transmembrane region" description="Helical" evidence="1">
    <location>
        <begin position="257"/>
        <end position="285"/>
    </location>
</feature>
<dbReference type="GO" id="GO:0015209">
    <property type="term" value="F:cytosine transmembrane transporter activity"/>
    <property type="evidence" value="ECO:0007669"/>
    <property type="project" value="InterPro"/>
</dbReference>
<feature type="transmembrane region" description="Helical" evidence="1">
    <location>
        <begin position="365"/>
        <end position="382"/>
    </location>
</feature>
<feature type="transmembrane region" description="Helical" evidence="1">
    <location>
        <begin position="496"/>
        <end position="521"/>
    </location>
</feature>
<evidence type="ECO:0000256" key="1">
    <source>
        <dbReference type="SAM" id="Phobius"/>
    </source>
</evidence>
<feature type="transmembrane region" description="Helical" evidence="1">
    <location>
        <begin position="297"/>
        <end position="315"/>
    </location>
</feature>
<dbReference type="PANTHER" id="PTHR30569">
    <property type="entry name" value="CYTOSINE TRANSPORTER CODB"/>
    <property type="match status" value="1"/>
</dbReference>
<feature type="transmembrane region" description="Helical" evidence="1">
    <location>
        <begin position="139"/>
        <end position="157"/>
    </location>
</feature>
<dbReference type="GO" id="GO:0005886">
    <property type="term" value="C:plasma membrane"/>
    <property type="evidence" value="ECO:0007669"/>
    <property type="project" value="TreeGrafter"/>
</dbReference>
<feature type="transmembrane region" description="Helical" evidence="1">
    <location>
        <begin position="341"/>
        <end position="359"/>
    </location>
</feature>
<keyword evidence="1" id="KW-0472">Membrane</keyword>
<feature type="transmembrane region" description="Helical" evidence="1">
    <location>
        <begin position="53"/>
        <end position="77"/>
    </location>
</feature>
<dbReference type="InterPro" id="IPR030191">
    <property type="entry name" value="CodB"/>
</dbReference>